<gene>
    <name evidence="1" type="ordered locus">MexAM1_META2p0778</name>
</gene>
<evidence type="ECO:0000313" key="2">
    <source>
        <dbReference type="Proteomes" id="UP000009081"/>
    </source>
</evidence>
<organism evidence="1 2">
    <name type="scientific">Methylorubrum extorquens (strain ATCC 14718 / DSM 1338 / JCM 2805 / NCIMB 9133 / AM1)</name>
    <name type="common">Methylobacterium extorquens</name>
    <dbReference type="NCBI Taxonomy" id="272630"/>
    <lineage>
        <taxon>Bacteria</taxon>
        <taxon>Pseudomonadati</taxon>
        <taxon>Pseudomonadota</taxon>
        <taxon>Alphaproteobacteria</taxon>
        <taxon>Hyphomicrobiales</taxon>
        <taxon>Methylobacteriaceae</taxon>
        <taxon>Methylorubrum</taxon>
    </lineage>
</organism>
<keyword evidence="2" id="KW-1185">Reference proteome</keyword>
<dbReference type="AlphaFoldDB" id="C5B588"/>
<dbReference type="Proteomes" id="UP000009081">
    <property type="component" value="Plasmid megaplasmid"/>
</dbReference>
<geneLocation type="plasmid" evidence="1 2">
    <name>megaplasmid</name>
</geneLocation>
<protein>
    <submittedName>
        <fullName evidence="1">Uncharacterized protein</fullName>
    </submittedName>
</protein>
<reference evidence="1 2" key="1">
    <citation type="journal article" date="2009" name="PLoS ONE">
        <title>Methylobacterium genome sequences: a reference blueprint to investigate microbial metabolism of C1 compounds from natural and industrial sources.</title>
        <authorList>
            <person name="Vuilleumier S."/>
            <person name="Chistoserdova L."/>
            <person name="Lee M.-C."/>
            <person name="Bringel F."/>
            <person name="Lajus A."/>
            <person name="Zhou Y."/>
            <person name="Gourion B."/>
            <person name="Barbe V."/>
            <person name="Chang J."/>
            <person name="Cruveiller S."/>
            <person name="Dossat C."/>
            <person name="Gillett W."/>
            <person name="Gruffaz C."/>
            <person name="Haugen E."/>
            <person name="Hourcade E."/>
            <person name="Levy R."/>
            <person name="Mangenot S."/>
            <person name="Muller E."/>
            <person name="Nadalig T."/>
            <person name="Pagni M."/>
            <person name="Penny C."/>
            <person name="Peyraud R."/>
            <person name="Robinson D.G."/>
            <person name="Roche D."/>
            <person name="Rouy Z."/>
            <person name="Saenampechek C."/>
            <person name="Salvignol G."/>
            <person name="Vallenet D."/>
            <person name="Wu Z."/>
            <person name="Marx C.J."/>
            <person name="Vorholt J.A."/>
            <person name="Olson M.V."/>
            <person name="Kaul R."/>
            <person name="Weissenbach J."/>
            <person name="Medigue C."/>
            <person name="Lidstrom M.E."/>
        </authorList>
    </citation>
    <scope>NUCLEOTIDE SEQUENCE [LARGE SCALE GENOMIC DNA]</scope>
    <source>
        <strain evidence="2">ATCC 14718 / DSM 1338 / JCM 2805 / NCIMB 9133 / AM1</strain>
    </source>
</reference>
<dbReference type="KEGG" id="mea:Mex_2p0778"/>
<accession>C5B588</accession>
<evidence type="ECO:0000313" key="1">
    <source>
        <dbReference type="EMBL" id="ACS43620.1"/>
    </source>
</evidence>
<dbReference type="EMBL" id="CP001511">
    <property type="protein sequence ID" value="ACS43620.1"/>
    <property type="molecule type" value="Genomic_DNA"/>
</dbReference>
<keyword evidence="1" id="KW-0614">Plasmid</keyword>
<proteinExistence type="predicted"/>
<name>C5B588_METEA</name>
<dbReference type="HOGENOM" id="CLU_1883317_0_0_5"/>
<sequence length="135" mass="14644">MQRTSLDEAAPVWTISSCPLPLGSSLTDFFHFSPSPSQLNDRVQTEPAFAACTIEQLPSCSKYFPDVMRMLPSVGSAQAFADGAHAPSKGCLALSATAASEGRRKAANKRDWTFSIPVHLSKLDAYLEHKIPNFT</sequence>